<dbReference type="EMBL" id="NSKD01000010">
    <property type="protein sequence ID" value="PAU77082.1"/>
    <property type="molecule type" value="Genomic_DNA"/>
</dbReference>
<sequence length="519" mass="58484">MESGLISALQTPECYPHPVSDIRLIETHISWVLLTGDYVYKIKKPLDLGFLDFRELSARRHYCEEELRLNRRLAEPVYEAVVPITGSPESPAINGDGTPIEYAVRMRQFDPEQTLDRLSERNELTPEQLDELAERVASFHDSVPALPPDSPMANTDDLKEAMVDNVTTALEHLQEAGDRQQAKALLEWIRDTFEQQRERMQQRLADGRIRECHGDLHLGNIALFEGRITVFDCIEFNPEFRWIDTANDLAFLLMDLESRGHPAWSARVLNHYLEHSGDYEALPLLRLFSAYRAMVRAKIALLSPADSSEAEQQNLERYRRYAELAERYSMIPQPWLAATTGFSASGKSRFSAALAEQFSMIRLRSDVERKRLFGLGPTESSNSAQDAGIYTQDATRQTYQRLQALAHRALATGYPVIVDSAALRQEERDGMAEVAESLGVPFVLIACEAPESVLRERIRERARRSGEVSEADEAVLDQQLGSADPIGESERSHTIHVHTQSPGALEALIRALDPGPRGH</sequence>
<comment type="caution">
    <text evidence="2">The sequence shown here is derived from an EMBL/GenBank/DDBJ whole genome shotgun (WGS) entry which is preliminary data.</text>
</comment>
<dbReference type="PANTHER" id="PTHR43883:SF1">
    <property type="entry name" value="GLUCONOKINASE"/>
    <property type="match status" value="1"/>
</dbReference>
<dbReference type="InterPro" id="IPR002575">
    <property type="entry name" value="Aminoglycoside_PTrfase"/>
</dbReference>
<keyword evidence="3" id="KW-1185">Reference proteome</keyword>
<name>A0A2A2EXJ6_9GAMM</name>
<evidence type="ECO:0000259" key="1">
    <source>
        <dbReference type="Pfam" id="PF01636"/>
    </source>
</evidence>
<feature type="domain" description="Aminoglycoside phosphotransferase" evidence="1">
    <location>
        <begin position="63"/>
        <end position="282"/>
    </location>
</feature>
<protein>
    <recommendedName>
        <fullName evidence="1">Aminoglycoside phosphotransferase domain-containing protein</fullName>
    </recommendedName>
</protein>
<dbReference type="InterPro" id="IPR052732">
    <property type="entry name" value="Cell-binding_unc_protein"/>
</dbReference>
<gene>
    <name evidence="2" type="ORF">CK501_15315</name>
</gene>
<dbReference type="Gene3D" id="3.90.1200.10">
    <property type="match status" value="1"/>
</dbReference>
<organism evidence="2 3">
    <name type="scientific">Halovibrio salipaludis</name>
    <dbReference type="NCBI Taxonomy" id="2032626"/>
    <lineage>
        <taxon>Bacteria</taxon>
        <taxon>Pseudomonadati</taxon>
        <taxon>Pseudomonadota</taxon>
        <taxon>Gammaproteobacteria</taxon>
        <taxon>Oceanospirillales</taxon>
        <taxon>Halomonadaceae</taxon>
        <taxon>Halovibrio</taxon>
    </lineage>
</organism>
<dbReference type="Pfam" id="PF13671">
    <property type="entry name" value="AAA_33"/>
    <property type="match status" value="1"/>
</dbReference>
<dbReference type="OrthoDB" id="9810277at2"/>
<reference evidence="2 3" key="1">
    <citation type="submission" date="2017-08" db="EMBL/GenBank/DDBJ databases">
        <title>Halovibrio sewagensis sp. nov., isolated from wastewater of high salinity.</title>
        <authorList>
            <person name="Dong X."/>
            <person name="Zhang G."/>
        </authorList>
    </citation>
    <scope>NUCLEOTIDE SEQUENCE [LARGE SCALE GENOMIC DNA]</scope>
    <source>
        <strain evidence="2 3">YL5-2</strain>
    </source>
</reference>
<evidence type="ECO:0000313" key="3">
    <source>
        <dbReference type="Proteomes" id="UP000218896"/>
    </source>
</evidence>
<dbReference type="SUPFAM" id="SSF56112">
    <property type="entry name" value="Protein kinase-like (PK-like)"/>
    <property type="match status" value="1"/>
</dbReference>
<dbReference type="InterPro" id="IPR011009">
    <property type="entry name" value="Kinase-like_dom_sf"/>
</dbReference>
<dbReference type="AlphaFoldDB" id="A0A2A2EXJ6"/>
<dbReference type="Proteomes" id="UP000218896">
    <property type="component" value="Unassembled WGS sequence"/>
</dbReference>
<evidence type="ECO:0000313" key="2">
    <source>
        <dbReference type="EMBL" id="PAU77082.1"/>
    </source>
</evidence>
<proteinExistence type="predicted"/>
<dbReference type="Gene3D" id="3.40.50.300">
    <property type="entry name" value="P-loop containing nucleotide triphosphate hydrolases"/>
    <property type="match status" value="1"/>
</dbReference>
<dbReference type="SUPFAM" id="SSF52540">
    <property type="entry name" value="P-loop containing nucleoside triphosphate hydrolases"/>
    <property type="match status" value="1"/>
</dbReference>
<dbReference type="RefSeq" id="WP_095618616.1">
    <property type="nucleotide sequence ID" value="NZ_NSKD01000010.1"/>
</dbReference>
<dbReference type="Pfam" id="PF01636">
    <property type="entry name" value="APH"/>
    <property type="match status" value="1"/>
</dbReference>
<dbReference type="PANTHER" id="PTHR43883">
    <property type="entry name" value="SLR0207 PROTEIN"/>
    <property type="match status" value="1"/>
</dbReference>
<accession>A0A2A2EXJ6</accession>
<dbReference type="InterPro" id="IPR027417">
    <property type="entry name" value="P-loop_NTPase"/>
</dbReference>